<keyword evidence="8" id="KW-0119">Carbohydrate metabolism</keyword>
<evidence type="ECO:0000256" key="4">
    <source>
        <dbReference type="ARBA" id="ARBA00022656"/>
    </source>
</evidence>
<feature type="chain" id="PRO_5001937820" evidence="12">
    <location>
        <begin position="26"/>
        <end position="146"/>
    </location>
</feature>
<evidence type="ECO:0000256" key="11">
    <source>
        <dbReference type="SAM" id="MobiDB-lite"/>
    </source>
</evidence>
<keyword evidence="2" id="KW-0301">Gamma-carboxyglutamic acid</keyword>
<proteinExistence type="inferred from homology"/>
<dbReference type="InterPro" id="IPR022352">
    <property type="entry name" value="Ins/IGF/rlx"/>
</dbReference>
<evidence type="ECO:0000256" key="3">
    <source>
        <dbReference type="ARBA" id="ARBA00022526"/>
    </source>
</evidence>
<sequence length="146" mass="16431">MATTGRWWSALLMVALGLLLQVLVAHSYEQTCNSETREEGPHPQGICGSNLSEILWVLCSDGHNSGRRSNRKRAADPESDDTAGKGRLRGLLLSKRQALSYLKKQKTSKEGIGYDRKLQKRQQSQGIVCECCYHHCSYNELIEYCN</sequence>
<dbReference type="Gene3D" id="1.10.100.10">
    <property type="entry name" value="Insulin-like"/>
    <property type="match status" value="1"/>
</dbReference>
<dbReference type="PRINTS" id="PR00276">
    <property type="entry name" value="INSULINFAMLY"/>
</dbReference>
<comment type="subunit">
    <text evidence="9">Heterodimer of A and B chains; disulfide-linked.</text>
</comment>
<accession>A0A098LY04</accession>
<keyword evidence="6 12" id="KW-0732">Signal</keyword>
<keyword evidence="4" id="KW-0800">Toxin</keyword>
<dbReference type="AlphaFoldDB" id="A0A098LY04"/>
<dbReference type="PROSITE" id="PS00262">
    <property type="entry name" value="INSULIN"/>
    <property type="match status" value="1"/>
</dbReference>
<dbReference type="GO" id="GO:0090729">
    <property type="term" value="F:toxin activity"/>
    <property type="evidence" value="ECO:0007669"/>
    <property type="project" value="UniProtKB-KW"/>
</dbReference>
<evidence type="ECO:0000256" key="12">
    <source>
        <dbReference type="SAM" id="SignalP"/>
    </source>
</evidence>
<dbReference type="InterPro" id="IPR016179">
    <property type="entry name" value="Insulin-like"/>
</dbReference>
<keyword evidence="3" id="KW-0313">Glucose metabolism</keyword>
<evidence type="ECO:0000256" key="6">
    <source>
        <dbReference type="ARBA" id="ARBA00022729"/>
    </source>
</evidence>
<dbReference type="PANTHER" id="PTHR13647:SF4">
    <property type="entry name" value="INSULIN-LIKE PEPTIDE 1-RELATED"/>
    <property type="match status" value="1"/>
</dbReference>
<feature type="signal peptide" evidence="12">
    <location>
        <begin position="1"/>
        <end position="25"/>
    </location>
</feature>
<dbReference type="SMART" id="SM00078">
    <property type="entry name" value="IlGF"/>
    <property type="match status" value="1"/>
</dbReference>
<evidence type="ECO:0000256" key="2">
    <source>
        <dbReference type="ARBA" id="ARBA00022479"/>
    </source>
</evidence>
<dbReference type="Pfam" id="PF00049">
    <property type="entry name" value="Insulin"/>
    <property type="match status" value="1"/>
</dbReference>
<dbReference type="PIRSF" id="PIRSF018431">
    <property type="entry name" value="Molluscan_insulin_rel_peptide"/>
    <property type="match status" value="1"/>
</dbReference>
<dbReference type="PANTHER" id="PTHR13647">
    <property type="entry name" value="INSULIN-LIKE PEPTIDE 2-RELATED"/>
    <property type="match status" value="1"/>
</dbReference>
<protein>
    <submittedName>
        <fullName evidence="14">Ubs_11 putative toxin</fullName>
    </submittedName>
</protein>
<reference evidence="14" key="1">
    <citation type="journal article" date="2014" name="Toxicon">
        <title>A bioinformatics survey for conotoxin-like sequences in three turrid snail venom duct transcriptomes.</title>
        <authorList>
            <person name="Gonzales D.T."/>
            <person name="Saloma C.P."/>
        </authorList>
    </citation>
    <scope>NUCLEOTIDE SEQUENCE</scope>
    <source>
        <tissue evidence="14">Venom duct</tissue>
    </source>
</reference>
<evidence type="ECO:0000256" key="5">
    <source>
        <dbReference type="ARBA" id="ARBA00022685"/>
    </source>
</evidence>
<name>A0A098LY04_UNEBI</name>
<evidence type="ECO:0000259" key="13">
    <source>
        <dbReference type="SMART" id="SM00078"/>
    </source>
</evidence>
<feature type="region of interest" description="Disordered" evidence="11">
    <location>
        <begin position="63"/>
        <end position="86"/>
    </location>
</feature>
<dbReference type="GO" id="GO:0006006">
    <property type="term" value="P:glucose metabolic process"/>
    <property type="evidence" value="ECO:0007669"/>
    <property type="project" value="UniProtKB-KW"/>
</dbReference>
<dbReference type="GO" id="GO:0005179">
    <property type="term" value="F:hormone activity"/>
    <property type="evidence" value="ECO:0007669"/>
    <property type="project" value="UniProtKB-KW"/>
</dbReference>
<evidence type="ECO:0000256" key="9">
    <source>
        <dbReference type="ARBA" id="ARBA00024050"/>
    </source>
</evidence>
<dbReference type="InterPro" id="IPR036438">
    <property type="entry name" value="Insulin-like_sf"/>
</dbReference>
<evidence type="ECO:0000313" key="14">
    <source>
        <dbReference type="EMBL" id="JAC94846.1"/>
    </source>
</evidence>
<evidence type="ECO:0000256" key="7">
    <source>
        <dbReference type="ARBA" id="ARBA00023157"/>
    </source>
</evidence>
<dbReference type="SUPFAM" id="SSF56994">
    <property type="entry name" value="Insulin-like"/>
    <property type="match status" value="1"/>
</dbReference>
<dbReference type="GO" id="GO:0005576">
    <property type="term" value="C:extracellular region"/>
    <property type="evidence" value="ECO:0007669"/>
    <property type="project" value="UniProtKB-SubCell"/>
</dbReference>
<evidence type="ECO:0000256" key="10">
    <source>
        <dbReference type="RuleBase" id="RU000406"/>
    </source>
</evidence>
<organism evidence="14">
    <name type="scientific">Unedogemmula bisaya</name>
    <name type="common">Sea snail</name>
    <name type="synonym">Lophiotoma bisaya</name>
    <dbReference type="NCBI Taxonomy" id="746885"/>
    <lineage>
        <taxon>Eukaryota</taxon>
        <taxon>Metazoa</taxon>
        <taxon>Spiralia</taxon>
        <taxon>Lophotrochozoa</taxon>
        <taxon>Mollusca</taxon>
        <taxon>Gastropoda</taxon>
        <taxon>Caenogastropoda</taxon>
        <taxon>Neogastropoda</taxon>
        <taxon>Conoidea</taxon>
        <taxon>Turridae</taxon>
        <taxon>Unedogemmula</taxon>
    </lineage>
</organism>
<feature type="domain" description="Insulin-like" evidence="13">
    <location>
        <begin position="44"/>
        <end position="145"/>
    </location>
</feature>
<keyword evidence="10" id="KW-0964">Secreted</keyword>
<dbReference type="EMBL" id="GBQY01000011">
    <property type="protein sequence ID" value="JAC94846.1"/>
    <property type="molecule type" value="Transcribed_RNA"/>
</dbReference>
<evidence type="ECO:0000256" key="8">
    <source>
        <dbReference type="ARBA" id="ARBA00023277"/>
    </source>
</evidence>
<comment type="similarity">
    <text evidence="1 10">Belongs to the insulin family.</text>
</comment>
<dbReference type="InterPro" id="IPR022353">
    <property type="entry name" value="Insulin_CS"/>
</dbReference>
<evidence type="ECO:0000256" key="1">
    <source>
        <dbReference type="ARBA" id="ARBA00009034"/>
    </source>
</evidence>
<keyword evidence="5" id="KW-0165">Cleavage on pair of basic residues</keyword>
<keyword evidence="7" id="KW-1015">Disulfide bond</keyword>
<reference evidence="14" key="2">
    <citation type="submission" date="2014-09" db="EMBL/GenBank/DDBJ databases">
        <authorList>
            <person name="Gonzales D.T.T."/>
            <person name="Saloma C.P."/>
        </authorList>
    </citation>
    <scope>NUCLEOTIDE SEQUENCE</scope>
    <source>
        <tissue evidence="14">Venom duct</tissue>
    </source>
</reference>
<comment type="subcellular location">
    <subcellularLocation>
        <location evidence="10">Secreted</location>
    </subcellularLocation>
</comment>